<dbReference type="RefSeq" id="WP_040087106.1">
    <property type="nucleotide sequence ID" value="NZ_BCSU01000010.1"/>
</dbReference>
<reference evidence="8 9" key="1">
    <citation type="submission" date="2013-04" db="EMBL/GenBank/DDBJ databases">
        <title>Complete genome sequence of Corynebacterium humireducens DSM 45392(T), isolated from a wastewater-fed microbial fuel cell.</title>
        <authorList>
            <person name="Ruckert C."/>
            <person name="Albersmeier A."/>
            <person name="Kalinowski J."/>
        </authorList>
    </citation>
    <scope>NUCLEOTIDE SEQUENCE [LARGE SCALE GENOMIC DNA]</scope>
    <source>
        <strain evidence="9">MFC-5</strain>
    </source>
</reference>
<evidence type="ECO:0000313" key="8">
    <source>
        <dbReference type="EMBL" id="AJE34380.1"/>
    </source>
</evidence>
<dbReference type="Gene3D" id="3.40.50.300">
    <property type="entry name" value="P-loop containing nucleotide triphosphate hydrolases"/>
    <property type="match status" value="1"/>
</dbReference>
<evidence type="ECO:0000256" key="4">
    <source>
        <dbReference type="ARBA" id="ARBA00022741"/>
    </source>
</evidence>
<comment type="subcellular location">
    <subcellularLocation>
        <location evidence="1">Cell membrane</location>
        <topology evidence="1">Peripheral membrane protein</topology>
    </subcellularLocation>
</comment>
<dbReference type="InterPro" id="IPR003593">
    <property type="entry name" value="AAA+_ATPase"/>
</dbReference>
<evidence type="ECO:0000256" key="1">
    <source>
        <dbReference type="ARBA" id="ARBA00004202"/>
    </source>
</evidence>
<dbReference type="Pfam" id="PF00005">
    <property type="entry name" value="ABC_tran"/>
    <property type="match status" value="1"/>
</dbReference>
<keyword evidence="4" id="KW-0547">Nucleotide-binding</keyword>
<evidence type="ECO:0000256" key="6">
    <source>
        <dbReference type="ARBA" id="ARBA00023251"/>
    </source>
</evidence>
<keyword evidence="3" id="KW-0813">Transport</keyword>
<dbReference type="AlphaFoldDB" id="A0A0B5D5Y6"/>
<keyword evidence="9" id="KW-1185">Reference proteome</keyword>
<gene>
    <name evidence="8" type="ORF">B842_12675</name>
</gene>
<dbReference type="KEGG" id="chm:B842_12675"/>
<dbReference type="PANTHER" id="PTHR42711">
    <property type="entry name" value="ABC TRANSPORTER ATP-BINDING PROTEIN"/>
    <property type="match status" value="1"/>
</dbReference>
<dbReference type="GO" id="GO:0016887">
    <property type="term" value="F:ATP hydrolysis activity"/>
    <property type="evidence" value="ECO:0007669"/>
    <property type="project" value="InterPro"/>
</dbReference>
<evidence type="ECO:0000256" key="3">
    <source>
        <dbReference type="ARBA" id="ARBA00022448"/>
    </source>
</evidence>
<keyword evidence="5 8" id="KW-0067">ATP-binding</keyword>
<dbReference type="GO" id="GO:0005886">
    <property type="term" value="C:plasma membrane"/>
    <property type="evidence" value="ECO:0007669"/>
    <property type="project" value="UniProtKB-SubCell"/>
</dbReference>
<evidence type="ECO:0000259" key="7">
    <source>
        <dbReference type="PROSITE" id="PS50893"/>
    </source>
</evidence>
<dbReference type="HOGENOM" id="CLU_000604_1_2_11"/>
<dbReference type="InterPro" id="IPR003439">
    <property type="entry name" value="ABC_transporter-like_ATP-bd"/>
</dbReference>
<sequence length="293" mass="32404">MKHPVIEVTGLTKKFGTFRALDNFTMSVEEGTIHGFLGPNGSGKSTTIRILLGVLHPTSGTARVLGKDPRRHPSILRRVGYIPGDVALWPTLTGREVFRALESLRGRPTDRDREEELIEAFKLDPDKKTRDYSTGNRRKVSLVAALSTGADVFILDEPTAGLDPLMEQVFVRELTRERDRGATVLLSSHIMSEVEKLCDHVTIIRDGRAAESGSVEKLRHLSAHEITARVSRETSALAALPGAEWRDDTFRITTARDEVPRILRLVLDAGGVDVTSTPASLEDMFLQHYGDES</sequence>
<accession>A0A0B5D5Y6</accession>
<evidence type="ECO:0000256" key="5">
    <source>
        <dbReference type="ARBA" id="ARBA00022840"/>
    </source>
</evidence>
<organism evidence="8 9">
    <name type="scientific">Corynebacterium humireducens NBRC 106098 = DSM 45392</name>
    <dbReference type="NCBI Taxonomy" id="1223515"/>
    <lineage>
        <taxon>Bacteria</taxon>
        <taxon>Bacillati</taxon>
        <taxon>Actinomycetota</taxon>
        <taxon>Actinomycetes</taxon>
        <taxon>Mycobacteriales</taxon>
        <taxon>Corynebacteriaceae</taxon>
        <taxon>Corynebacterium</taxon>
    </lineage>
</organism>
<dbReference type="SUPFAM" id="SSF52540">
    <property type="entry name" value="P-loop containing nucleoside triphosphate hydrolases"/>
    <property type="match status" value="1"/>
</dbReference>
<dbReference type="GO" id="GO:0005524">
    <property type="term" value="F:ATP binding"/>
    <property type="evidence" value="ECO:0007669"/>
    <property type="project" value="UniProtKB-KW"/>
</dbReference>
<dbReference type="CDD" id="cd03230">
    <property type="entry name" value="ABC_DR_subfamily_A"/>
    <property type="match status" value="1"/>
</dbReference>
<evidence type="ECO:0000256" key="2">
    <source>
        <dbReference type="ARBA" id="ARBA00005417"/>
    </source>
</evidence>
<dbReference type="STRING" id="1223515.B842_12675"/>
<dbReference type="PROSITE" id="PS50893">
    <property type="entry name" value="ABC_TRANSPORTER_2"/>
    <property type="match status" value="1"/>
</dbReference>
<dbReference type="SMART" id="SM00382">
    <property type="entry name" value="AAA"/>
    <property type="match status" value="1"/>
</dbReference>
<feature type="domain" description="ABC transporter" evidence="7">
    <location>
        <begin position="6"/>
        <end position="231"/>
    </location>
</feature>
<dbReference type="EMBL" id="CP005286">
    <property type="protein sequence ID" value="AJE34380.1"/>
    <property type="molecule type" value="Genomic_DNA"/>
</dbReference>
<dbReference type="InterPro" id="IPR050763">
    <property type="entry name" value="ABC_transporter_ATP-binding"/>
</dbReference>
<dbReference type="PANTHER" id="PTHR42711:SF5">
    <property type="entry name" value="ABC TRANSPORTER ATP-BINDING PROTEIN NATA"/>
    <property type="match status" value="1"/>
</dbReference>
<evidence type="ECO:0000313" key="9">
    <source>
        <dbReference type="Proteomes" id="UP000031524"/>
    </source>
</evidence>
<dbReference type="InterPro" id="IPR027417">
    <property type="entry name" value="P-loop_NTPase"/>
</dbReference>
<proteinExistence type="inferred from homology"/>
<dbReference type="GO" id="GO:0046677">
    <property type="term" value="P:response to antibiotic"/>
    <property type="evidence" value="ECO:0007669"/>
    <property type="project" value="UniProtKB-KW"/>
</dbReference>
<dbReference type="Proteomes" id="UP000031524">
    <property type="component" value="Chromosome"/>
</dbReference>
<keyword evidence="6" id="KW-0046">Antibiotic resistance</keyword>
<comment type="similarity">
    <text evidence="2">Belongs to the ABC transporter superfamily.</text>
</comment>
<protein>
    <submittedName>
        <fullName evidence="8">ABC transporter ATP-binding protein</fullName>
    </submittedName>
</protein>
<name>A0A0B5D5Y6_9CORY</name>